<evidence type="ECO:0000313" key="3">
    <source>
        <dbReference type="Proteomes" id="UP001061361"/>
    </source>
</evidence>
<name>A0ABM8AQU5_9BACT</name>
<dbReference type="RefSeq" id="WP_264983818.1">
    <property type="nucleotide sequence ID" value="NZ_AP026708.1"/>
</dbReference>
<accession>A0ABM8AQU5</accession>
<evidence type="ECO:0000313" key="2">
    <source>
        <dbReference type="EMBL" id="BDQ33762.1"/>
    </source>
</evidence>
<reference evidence="2" key="1">
    <citation type="submission" date="2022-08" db="EMBL/GenBank/DDBJ databases">
        <title>Genome Sequence of the sulphate-reducing bacterium, Pseudodesulfovibrio portus JCM14722.</title>
        <authorList>
            <person name="Kondo R."/>
            <person name="Kataoka T."/>
        </authorList>
    </citation>
    <scope>NUCLEOTIDE SEQUENCE</scope>
    <source>
        <strain evidence="2">JCM 14722</strain>
    </source>
</reference>
<dbReference type="Pfam" id="PF18588">
    <property type="entry name" value="WcbI"/>
    <property type="match status" value="1"/>
</dbReference>
<protein>
    <recommendedName>
        <fullName evidence="1">Polysaccharide biosynthesis enzyme WcbI domain-containing protein</fullName>
    </recommendedName>
</protein>
<organism evidence="2 3">
    <name type="scientific">Pseudodesulfovibrio portus</name>
    <dbReference type="NCBI Taxonomy" id="231439"/>
    <lineage>
        <taxon>Bacteria</taxon>
        <taxon>Pseudomonadati</taxon>
        <taxon>Thermodesulfobacteriota</taxon>
        <taxon>Desulfovibrionia</taxon>
        <taxon>Desulfovibrionales</taxon>
        <taxon>Desulfovibrionaceae</taxon>
    </lineage>
</organism>
<evidence type="ECO:0000259" key="1">
    <source>
        <dbReference type="Pfam" id="PF18588"/>
    </source>
</evidence>
<gene>
    <name evidence="2" type="ORF">JCM14722_13040</name>
</gene>
<feature type="domain" description="Polysaccharide biosynthesis enzyme WcbI" evidence="1">
    <location>
        <begin position="5"/>
        <end position="200"/>
    </location>
</feature>
<dbReference type="Gene3D" id="3.40.50.12080">
    <property type="match status" value="2"/>
</dbReference>
<dbReference type="Proteomes" id="UP001061361">
    <property type="component" value="Chromosome"/>
</dbReference>
<sequence>MTKELCIVHANCQGDPLVERLRLCPEFADRYECVLITNYTREPVPADLLSRCSLFLYQRLGPKWDELASESLLAKLPADARSLCVPNMFFTGYWPTWSGATGFDYRCSLLDELTATPLPVEEIVLLYIHTDMAAKFDLLSMVIDTLERERQREAHTPVKYLDIISRDYRSEQLFNTVNHPRKRLMNHAASGVLRELGFTAPDAAALDALGEPFPELEQPINPKVAAHFGWDFAGPDRQYEIYGRKMNFSRWVSNYVFAKKAGVKDFIGFLQGDDIAI</sequence>
<proteinExistence type="predicted"/>
<dbReference type="EMBL" id="AP026708">
    <property type="protein sequence ID" value="BDQ33762.1"/>
    <property type="molecule type" value="Genomic_DNA"/>
</dbReference>
<dbReference type="InterPro" id="IPR041307">
    <property type="entry name" value="WcbI"/>
</dbReference>
<keyword evidence="3" id="KW-1185">Reference proteome</keyword>